<evidence type="ECO:0000313" key="2">
    <source>
        <dbReference type="Proteomes" id="UP000011514"/>
    </source>
</evidence>
<dbReference type="Proteomes" id="UP000011514">
    <property type="component" value="Unassembled WGS sequence"/>
</dbReference>
<proteinExistence type="predicted"/>
<evidence type="ECO:0000313" key="1">
    <source>
        <dbReference type="EMBL" id="ELZ39104.1"/>
    </source>
</evidence>
<accession>M0DYD4</accession>
<protein>
    <submittedName>
        <fullName evidence="1">Uncharacterized protein</fullName>
    </submittedName>
</protein>
<reference evidence="1 2" key="1">
    <citation type="journal article" date="2014" name="PLoS Genet.">
        <title>Phylogenetically driven sequencing of extremely halophilic archaea reveals strategies for static and dynamic osmo-response.</title>
        <authorList>
            <person name="Becker E.A."/>
            <person name="Seitzer P.M."/>
            <person name="Tritt A."/>
            <person name="Larsen D."/>
            <person name="Krusor M."/>
            <person name="Yao A.I."/>
            <person name="Wu D."/>
            <person name="Madern D."/>
            <person name="Eisen J.A."/>
            <person name="Darling A.E."/>
            <person name="Facciotti M.T."/>
        </authorList>
    </citation>
    <scope>NUCLEOTIDE SEQUENCE [LARGE SCALE GENOMIC DNA]</scope>
    <source>
        <strain evidence="1 2">DSM 1137</strain>
    </source>
</reference>
<comment type="caution">
    <text evidence="1">The sequence shown here is derived from an EMBL/GenBank/DDBJ whole genome shotgun (WGS) entry which is preliminary data.</text>
</comment>
<gene>
    <name evidence="1" type="ORF">C471_09030</name>
</gene>
<dbReference type="EMBL" id="AOJE01000043">
    <property type="protein sequence ID" value="ELZ39104.1"/>
    <property type="molecule type" value="Genomic_DNA"/>
</dbReference>
<sequence length="106" mass="11483">MMFAALSERISLDVHARGSLPVARDSVDVVGRGDERLHRVSTLVRRHPGVGRFALERDQHAVPSAHSRSHWISLSSAICNRMSITKPPAATDPVSGVPVATSPVRK</sequence>
<organism evidence="1 2">
    <name type="scientific">Halorubrum saccharovorum DSM 1137</name>
    <dbReference type="NCBI Taxonomy" id="1227484"/>
    <lineage>
        <taxon>Archaea</taxon>
        <taxon>Methanobacteriati</taxon>
        <taxon>Methanobacteriota</taxon>
        <taxon>Stenosarchaea group</taxon>
        <taxon>Halobacteria</taxon>
        <taxon>Halobacteriales</taxon>
        <taxon>Haloferacaceae</taxon>
        <taxon>Halorubrum</taxon>
    </lineage>
</organism>
<name>M0DYD4_9EURY</name>
<dbReference type="AlphaFoldDB" id="M0DYD4"/>
<keyword evidence="2" id="KW-1185">Reference proteome</keyword>